<evidence type="ECO:0000313" key="1">
    <source>
        <dbReference type="EMBL" id="UJF31351.1"/>
    </source>
</evidence>
<name>A0ABY3SDT2_9BACL</name>
<dbReference type="EMBL" id="CP090978">
    <property type="protein sequence ID" value="UJF31351.1"/>
    <property type="molecule type" value="Genomic_DNA"/>
</dbReference>
<sequence>MAHGTERAVDAFIRQAEEYPFQDGVSISSLPKEYFLAHLCVHLYKEAAVKTWVEFQRDLGLYKFVDIYGFLTDPQLQLDWDTFMAILQDNQIVNEAYYALEHTRGFFPVLNQYPAFMQALQRIKPDNIAYLEQVVDAANPEIVYQWNKDLISRFFDMKRYNCLDRLAGNANEVYELS</sequence>
<dbReference type="Proteomes" id="UP001649230">
    <property type="component" value="Chromosome"/>
</dbReference>
<gene>
    <name evidence="1" type="ORF">L0M14_16060</name>
</gene>
<protein>
    <submittedName>
        <fullName evidence="1">Nucleotidyltransferase family protein</fullName>
    </submittedName>
</protein>
<organism evidence="1 2">
    <name type="scientific">Paenibacillus hexagrammi</name>
    <dbReference type="NCBI Taxonomy" id="2908839"/>
    <lineage>
        <taxon>Bacteria</taxon>
        <taxon>Bacillati</taxon>
        <taxon>Bacillota</taxon>
        <taxon>Bacilli</taxon>
        <taxon>Bacillales</taxon>
        <taxon>Paenibacillaceae</taxon>
        <taxon>Paenibacillus</taxon>
    </lineage>
</organism>
<dbReference type="Pfam" id="PF14907">
    <property type="entry name" value="NTP_transf_5"/>
    <property type="match status" value="1"/>
</dbReference>
<dbReference type="InterPro" id="IPR039498">
    <property type="entry name" value="NTP_transf_5"/>
</dbReference>
<proteinExistence type="predicted"/>
<reference evidence="1 2" key="1">
    <citation type="journal article" date="2024" name="Int. J. Syst. Evol. Microbiol.">
        <title>Paenibacillus hexagrammi sp. nov., a novel bacterium isolated from the gut content of Hexagrammos agrammus.</title>
        <authorList>
            <person name="Jung H.K."/>
            <person name="Kim D.G."/>
            <person name="Zin H."/>
            <person name="Park J."/>
            <person name="Jung H."/>
            <person name="Kim Y.O."/>
            <person name="Kong H.J."/>
            <person name="Kim J.W."/>
            <person name="Kim Y.S."/>
        </authorList>
    </citation>
    <scope>NUCLEOTIDE SEQUENCE [LARGE SCALE GENOMIC DNA]</scope>
    <source>
        <strain evidence="1 2">YPD9-1</strain>
    </source>
</reference>
<evidence type="ECO:0000313" key="2">
    <source>
        <dbReference type="Proteomes" id="UP001649230"/>
    </source>
</evidence>
<dbReference type="RefSeq" id="WP_235117697.1">
    <property type="nucleotide sequence ID" value="NZ_CP090978.1"/>
</dbReference>
<accession>A0ABY3SDT2</accession>
<keyword evidence="2" id="KW-1185">Reference proteome</keyword>